<evidence type="ECO:0000313" key="2">
    <source>
        <dbReference type="Proteomes" id="UP000054359"/>
    </source>
</evidence>
<dbReference type="PANTHER" id="PTHR23389">
    <property type="entry name" value="CHROMOSOME TRANSMISSION FIDELITY FACTOR 18"/>
    <property type="match status" value="1"/>
</dbReference>
<dbReference type="GO" id="GO:0005634">
    <property type="term" value="C:nucleus"/>
    <property type="evidence" value="ECO:0007669"/>
    <property type="project" value="TreeGrafter"/>
</dbReference>
<evidence type="ECO:0000313" key="1">
    <source>
        <dbReference type="EMBL" id="KFM58314.1"/>
    </source>
</evidence>
<dbReference type="STRING" id="407821.A0A087SZM5"/>
<reference evidence="1 2" key="1">
    <citation type="submission" date="2013-11" db="EMBL/GenBank/DDBJ databases">
        <title>Genome sequencing of Stegodyphus mimosarum.</title>
        <authorList>
            <person name="Bechsgaard J."/>
        </authorList>
    </citation>
    <scope>NUCLEOTIDE SEQUENCE [LARGE SCALE GENOMIC DNA]</scope>
</reference>
<dbReference type="AlphaFoldDB" id="A0A087SZM5"/>
<gene>
    <name evidence="1" type="ORF">X975_02085</name>
</gene>
<keyword evidence="2" id="KW-1185">Reference proteome</keyword>
<protein>
    <submittedName>
        <fullName evidence="1">ATPase family AAA domain-containing protein 5</fullName>
    </submittedName>
</protein>
<accession>A0A087SZM5</accession>
<dbReference type="GO" id="GO:0003677">
    <property type="term" value="F:DNA binding"/>
    <property type="evidence" value="ECO:0007669"/>
    <property type="project" value="TreeGrafter"/>
</dbReference>
<name>A0A087SZM5_STEMI</name>
<organism evidence="1 2">
    <name type="scientific">Stegodyphus mimosarum</name>
    <name type="common">African social velvet spider</name>
    <dbReference type="NCBI Taxonomy" id="407821"/>
    <lineage>
        <taxon>Eukaryota</taxon>
        <taxon>Metazoa</taxon>
        <taxon>Ecdysozoa</taxon>
        <taxon>Arthropoda</taxon>
        <taxon>Chelicerata</taxon>
        <taxon>Arachnida</taxon>
        <taxon>Araneae</taxon>
        <taxon>Araneomorphae</taxon>
        <taxon>Entelegynae</taxon>
        <taxon>Eresoidea</taxon>
        <taxon>Eresidae</taxon>
        <taxon>Stegodyphus</taxon>
    </lineage>
</organism>
<dbReference type="EMBL" id="KK112696">
    <property type="protein sequence ID" value="KFM58314.1"/>
    <property type="molecule type" value="Genomic_DNA"/>
</dbReference>
<dbReference type="PANTHER" id="PTHR23389:SF21">
    <property type="entry name" value="ATPASE FAMILY AAA DOMAIN-CONTAINING PROTEIN 5"/>
    <property type="match status" value="1"/>
</dbReference>
<dbReference type="GO" id="GO:0061860">
    <property type="term" value="F:DNA clamp unloader activity"/>
    <property type="evidence" value="ECO:0007669"/>
    <property type="project" value="TreeGrafter"/>
</dbReference>
<sequence>MQQNIDKNEGETHRGTSKKRRIVKEFFHEKNSELDYTEREIKQEMSSCKISSLTIILFDDIDVVFEEDEGLWNTIKGFLKISKKPVIFTVSRNLAYVKANLCEDTQVLTLKPASQDIAVEKVKYQCVKHNRRNAAIDLQLLTSHNANDLRRSLLDAQFWTQEKEASCSYQGSCSYMLKTSEVPLYKRVHANSFFLGSLNFLTCDLKQLLLNDAPSHSMSVISEYHKMGYDVLHSNIFSVMNVIDNLKTELLWQNIRYCSDRETANSASESNMWDEACKLFELKKTALLKGSSSKDLFAFSSLLEDFSFADSLKGQFYTNFHWLSIPERVKKWTDGLPICSESNFHSYGDILADIIGLMNIYKIREMCSNYPETYAPTEKSIQLFLDHPLLKCDYIFNNKTE</sequence>
<dbReference type="InterPro" id="IPR027417">
    <property type="entry name" value="P-loop_NTPase"/>
</dbReference>
<feature type="non-terminal residue" evidence="1">
    <location>
        <position position="401"/>
    </location>
</feature>
<dbReference type="Proteomes" id="UP000054359">
    <property type="component" value="Unassembled WGS sequence"/>
</dbReference>
<dbReference type="Gene3D" id="3.40.50.300">
    <property type="entry name" value="P-loop containing nucleotide triphosphate hydrolases"/>
    <property type="match status" value="1"/>
</dbReference>
<proteinExistence type="predicted"/>
<dbReference type="OrthoDB" id="6437645at2759"/>